<dbReference type="Proteomes" id="UP000434957">
    <property type="component" value="Unassembled WGS sequence"/>
</dbReference>
<comment type="caution">
    <text evidence="2">The sequence shown here is derived from an EMBL/GenBank/DDBJ whole genome shotgun (WGS) entry which is preliminary data.</text>
</comment>
<name>A0A6A3P2W3_9STRA</name>
<dbReference type="EMBL" id="QXFV01000119">
    <property type="protein sequence ID" value="KAE9049527.1"/>
    <property type="molecule type" value="Genomic_DNA"/>
</dbReference>
<evidence type="ECO:0000313" key="4">
    <source>
        <dbReference type="Proteomes" id="UP000429607"/>
    </source>
</evidence>
<dbReference type="EMBL" id="QXFT01000119">
    <property type="protein sequence ID" value="KAE9354310.1"/>
    <property type="molecule type" value="Genomic_DNA"/>
</dbReference>
<accession>A0A6A3P2W3</accession>
<protein>
    <submittedName>
        <fullName evidence="2">Uncharacterized protein</fullName>
    </submittedName>
</protein>
<evidence type="ECO:0000313" key="2">
    <source>
        <dbReference type="EMBL" id="KAE9049527.1"/>
    </source>
</evidence>
<dbReference type="AlphaFoldDB" id="A0A6A3P2W3"/>
<dbReference type="Proteomes" id="UP000435112">
    <property type="component" value="Unassembled WGS sequence"/>
</dbReference>
<evidence type="ECO:0000313" key="6">
    <source>
        <dbReference type="Proteomes" id="UP000435112"/>
    </source>
</evidence>
<dbReference type="EMBL" id="QXFU01000119">
    <property type="protein sequence ID" value="KAE9043545.1"/>
    <property type="molecule type" value="Genomic_DNA"/>
</dbReference>
<keyword evidence="5" id="KW-1185">Reference proteome</keyword>
<evidence type="ECO:0000313" key="3">
    <source>
        <dbReference type="EMBL" id="KAE9354310.1"/>
    </source>
</evidence>
<gene>
    <name evidence="2" type="ORF">PR001_g3248</name>
    <name evidence="1" type="ORF">PR002_g3285</name>
    <name evidence="3" type="ORF">PR003_g3431</name>
</gene>
<reference evidence="4 6" key="1">
    <citation type="submission" date="2018-09" db="EMBL/GenBank/DDBJ databases">
        <title>Genomic investigation of the strawberry pathogen Phytophthora fragariae indicates pathogenicity is determined by transcriptional variation in three key races.</title>
        <authorList>
            <person name="Adams T.M."/>
            <person name="Armitage A.D."/>
            <person name="Sobczyk M.K."/>
            <person name="Bates H.J."/>
            <person name="Dunwell J.M."/>
            <person name="Nellist C.F."/>
            <person name="Harrison R.J."/>
        </authorList>
    </citation>
    <scope>NUCLEOTIDE SEQUENCE [LARGE SCALE GENOMIC DNA]</scope>
    <source>
        <strain evidence="2 4">SCRP249</strain>
        <strain evidence="1 6">SCRP324</strain>
        <strain evidence="3 5">SCRP333</strain>
    </source>
</reference>
<sequence length="58" mass="6439">MRAIFRCVLVYYTLLGSTPGGTGRFYLPVDQLDSSQFLSNEITVVYLDPPIGSNSDNH</sequence>
<proteinExistence type="predicted"/>
<dbReference type="Proteomes" id="UP000429607">
    <property type="component" value="Unassembled WGS sequence"/>
</dbReference>
<evidence type="ECO:0000313" key="1">
    <source>
        <dbReference type="EMBL" id="KAE9043545.1"/>
    </source>
</evidence>
<evidence type="ECO:0000313" key="5">
    <source>
        <dbReference type="Proteomes" id="UP000434957"/>
    </source>
</evidence>
<organism evidence="2 4">
    <name type="scientific">Phytophthora rubi</name>
    <dbReference type="NCBI Taxonomy" id="129364"/>
    <lineage>
        <taxon>Eukaryota</taxon>
        <taxon>Sar</taxon>
        <taxon>Stramenopiles</taxon>
        <taxon>Oomycota</taxon>
        <taxon>Peronosporomycetes</taxon>
        <taxon>Peronosporales</taxon>
        <taxon>Peronosporaceae</taxon>
        <taxon>Phytophthora</taxon>
    </lineage>
</organism>